<protein>
    <submittedName>
        <fullName evidence="1">Pheophorbide a oxygenase</fullName>
    </submittedName>
</protein>
<name>A0A699YL15_HAELA</name>
<sequence>MDMQFEAPFKVKYQFLASQRVVQFLAVPTRPGEAKFFFSSQSRPSSPPAWAPWGQPVATWLGNLAIGPEAMEHLHQRHATLDGDAYLLHR</sequence>
<dbReference type="AlphaFoldDB" id="A0A699YL15"/>
<reference evidence="1 2" key="1">
    <citation type="submission" date="2020-02" db="EMBL/GenBank/DDBJ databases">
        <title>Draft genome sequence of Haematococcus lacustris strain NIES-144.</title>
        <authorList>
            <person name="Morimoto D."/>
            <person name="Nakagawa S."/>
            <person name="Yoshida T."/>
            <person name="Sawayama S."/>
        </authorList>
    </citation>
    <scope>NUCLEOTIDE SEQUENCE [LARGE SCALE GENOMIC DNA]</scope>
    <source>
        <strain evidence="1 2">NIES-144</strain>
    </source>
</reference>
<proteinExistence type="predicted"/>
<gene>
    <name evidence="1" type="ORF">HaLaN_05247</name>
</gene>
<keyword evidence="2" id="KW-1185">Reference proteome</keyword>
<organism evidence="1 2">
    <name type="scientific">Haematococcus lacustris</name>
    <name type="common">Green alga</name>
    <name type="synonym">Haematococcus pluvialis</name>
    <dbReference type="NCBI Taxonomy" id="44745"/>
    <lineage>
        <taxon>Eukaryota</taxon>
        <taxon>Viridiplantae</taxon>
        <taxon>Chlorophyta</taxon>
        <taxon>core chlorophytes</taxon>
        <taxon>Chlorophyceae</taxon>
        <taxon>CS clade</taxon>
        <taxon>Chlamydomonadales</taxon>
        <taxon>Haematococcaceae</taxon>
        <taxon>Haematococcus</taxon>
    </lineage>
</organism>
<feature type="non-terminal residue" evidence="1">
    <location>
        <position position="1"/>
    </location>
</feature>
<evidence type="ECO:0000313" key="1">
    <source>
        <dbReference type="EMBL" id="GFH10005.1"/>
    </source>
</evidence>
<accession>A0A699YL15</accession>
<dbReference type="Proteomes" id="UP000485058">
    <property type="component" value="Unassembled WGS sequence"/>
</dbReference>
<feature type="non-terminal residue" evidence="1">
    <location>
        <position position="90"/>
    </location>
</feature>
<evidence type="ECO:0000313" key="2">
    <source>
        <dbReference type="Proteomes" id="UP000485058"/>
    </source>
</evidence>
<dbReference type="EMBL" id="BLLF01000280">
    <property type="protein sequence ID" value="GFH10005.1"/>
    <property type="molecule type" value="Genomic_DNA"/>
</dbReference>
<comment type="caution">
    <text evidence="1">The sequence shown here is derived from an EMBL/GenBank/DDBJ whole genome shotgun (WGS) entry which is preliminary data.</text>
</comment>